<dbReference type="Proteomes" id="UP000784294">
    <property type="component" value="Unassembled WGS sequence"/>
</dbReference>
<evidence type="ECO:0000313" key="2">
    <source>
        <dbReference type="Proteomes" id="UP000784294"/>
    </source>
</evidence>
<name>A0A3S5A6E1_9PLAT</name>
<sequence>MAAHAIARLHLSTTFSLRHCRVKCLSRPTHYHKDPFPYQLAHIPSAGIVHCPLLRPPVGLSTELRPLNEPATPSPMHTCIHIDSHTSTSSLLFRPNRHLPVMFGSTDGLSMHAWPLIRGGFHFAVD</sequence>
<keyword evidence="2" id="KW-1185">Reference proteome</keyword>
<gene>
    <name evidence="1" type="ORF">PXEA_LOCUS9637</name>
</gene>
<proteinExistence type="predicted"/>
<organism evidence="1 2">
    <name type="scientific">Protopolystoma xenopodis</name>
    <dbReference type="NCBI Taxonomy" id="117903"/>
    <lineage>
        <taxon>Eukaryota</taxon>
        <taxon>Metazoa</taxon>
        <taxon>Spiralia</taxon>
        <taxon>Lophotrochozoa</taxon>
        <taxon>Platyhelminthes</taxon>
        <taxon>Monogenea</taxon>
        <taxon>Polyopisthocotylea</taxon>
        <taxon>Polystomatidea</taxon>
        <taxon>Polystomatidae</taxon>
        <taxon>Protopolystoma</taxon>
    </lineage>
</organism>
<evidence type="ECO:0000313" key="1">
    <source>
        <dbReference type="EMBL" id="VEL16197.1"/>
    </source>
</evidence>
<protein>
    <submittedName>
        <fullName evidence="1">Uncharacterized protein</fullName>
    </submittedName>
</protein>
<accession>A0A3S5A6E1</accession>
<dbReference type="AlphaFoldDB" id="A0A3S5A6E1"/>
<reference evidence="1" key="1">
    <citation type="submission" date="2018-11" db="EMBL/GenBank/DDBJ databases">
        <authorList>
            <consortium name="Pathogen Informatics"/>
        </authorList>
    </citation>
    <scope>NUCLEOTIDE SEQUENCE</scope>
</reference>
<comment type="caution">
    <text evidence="1">The sequence shown here is derived from an EMBL/GenBank/DDBJ whole genome shotgun (WGS) entry which is preliminary data.</text>
</comment>
<dbReference type="EMBL" id="CAAALY010027524">
    <property type="protein sequence ID" value="VEL16197.1"/>
    <property type="molecule type" value="Genomic_DNA"/>
</dbReference>